<dbReference type="Proteomes" id="UP001596287">
    <property type="component" value="Unassembled WGS sequence"/>
</dbReference>
<accession>A0ABW1PKQ5</accession>
<dbReference type="RefSeq" id="WP_379790376.1">
    <property type="nucleotide sequence ID" value="NZ_JBHSQB010000004.1"/>
</dbReference>
<dbReference type="EMBL" id="JBHSQB010000004">
    <property type="protein sequence ID" value="MFC6095716.1"/>
    <property type="molecule type" value="Genomic_DNA"/>
</dbReference>
<name>A0ABW1PKQ5_9FLAO</name>
<protein>
    <recommendedName>
        <fullName evidence="4">Aspartyl protease</fullName>
    </recommendedName>
</protein>
<feature type="transmembrane region" description="Helical" evidence="1">
    <location>
        <begin position="7"/>
        <end position="26"/>
    </location>
</feature>
<comment type="caution">
    <text evidence="2">The sequence shown here is derived from an EMBL/GenBank/DDBJ whole genome shotgun (WGS) entry which is preliminary data.</text>
</comment>
<keyword evidence="1" id="KW-0812">Transmembrane</keyword>
<keyword evidence="1" id="KW-1133">Transmembrane helix</keyword>
<evidence type="ECO:0000313" key="2">
    <source>
        <dbReference type="EMBL" id="MFC6095716.1"/>
    </source>
</evidence>
<evidence type="ECO:0008006" key="4">
    <source>
        <dbReference type="Google" id="ProtNLM"/>
    </source>
</evidence>
<keyword evidence="3" id="KW-1185">Reference proteome</keyword>
<sequence>MKIFKKIAIAIIALIILIVVGGYLYFDQKFTPEDNYLTVKNESGRVPITWLGTDKNVLLIPVKFPDDSSKYYMQFDTGSPYTLFYSNSIKNIKGISVKNNRAKTSFQIGNTQISSDKFKLFNNDKLDEENDSIKIIGTIGADILEDRNTAINLKGSQVAFNLLEKPKEFKNNLSDFKFKKRKIIIKAFLNGNEEKFIYDSGTSAYELLTNKEIWKQLKSPNSKVVVEKAKSWENTLTSYTANCKNKLLLNSKEIPLNEVTYVEGFSEKQYLMMKFSGMTGMLGNKIFLKNCIYIDCIDNKIGIN</sequence>
<gene>
    <name evidence="2" type="ORF">ACFPVY_03580</name>
</gene>
<proteinExistence type="predicted"/>
<reference evidence="3" key="1">
    <citation type="journal article" date="2019" name="Int. J. Syst. Evol. Microbiol.">
        <title>The Global Catalogue of Microorganisms (GCM) 10K type strain sequencing project: providing services to taxonomists for standard genome sequencing and annotation.</title>
        <authorList>
            <consortium name="The Broad Institute Genomics Platform"/>
            <consortium name="The Broad Institute Genome Sequencing Center for Infectious Disease"/>
            <person name="Wu L."/>
            <person name="Ma J."/>
        </authorList>
    </citation>
    <scope>NUCLEOTIDE SEQUENCE [LARGE SCALE GENOMIC DNA]</scope>
    <source>
        <strain evidence="3">CCUG 49679</strain>
    </source>
</reference>
<organism evidence="2 3">
    <name type="scientific">Flavobacterium qiangtangense</name>
    <dbReference type="NCBI Taxonomy" id="1442595"/>
    <lineage>
        <taxon>Bacteria</taxon>
        <taxon>Pseudomonadati</taxon>
        <taxon>Bacteroidota</taxon>
        <taxon>Flavobacteriia</taxon>
        <taxon>Flavobacteriales</taxon>
        <taxon>Flavobacteriaceae</taxon>
        <taxon>Flavobacterium</taxon>
    </lineage>
</organism>
<evidence type="ECO:0000313" key="3">
    <source>
        <dbReference type="Proteomes" id="UP001596287"/>
    </source>
</evidence>
<keyword evidence="1" id="KW-0472">Membrane</keyword>
<evidence type="ECO:0000256" key="1">
    <source>
        <dbReference type="SAM" id="Phobius"/>
    </source>
</evidence>